<proteinExistence type="predicted"/>
<dbReference type="HOGENOM" id="CLU_2301254_0_0_9"/>
<feature type="transmembrane region" description="Helical" evidence="1">
    <location>
        <begin position="78"/>
        <end position="96"/>
    </location>
</feature>
<dbReference type="STRING" id="767817.Desgi_4090"/>
<reference evidence="2 3" key="1">
    <citation type="submission" date="2012-01" db="EMBL/GenBank/DDBJ databases">
        <title>Complete sequence of Desulfotomaculum gibsoniae DSM 7213.</title>
        <authorList>
            <consortium name="US DOE Joint Genome Institute"/>
            <person name="Lucas S."/>
            <person name="Han J."/>
            <person name="Lapidus A."/>
            <person name="Cheng J.-F."/>
            <person name="Goodwin L."/>
            <person name="Pitluck S."/>
            <person name="Peters L."/>
            <person name="Ovchinnikova G."/>
            <person name="Teshima H."/>
            <person name="Detter J.C."/>
            <person name="Han C."/>
            <person name="Tapia R."/>
            <person name="Land M."/>
            <person name="Hauser L."/>
            <person name="Kyrpides N."/>
            <person name="Ivanova N."/>
            <person name="Pagani I."/>
            <person name="Parshina S."/>
            <person name="Plugge C."/>
            <person name="Muyzer G."/>
            <person name="Kuever J."/>
            <person name="Ivanova A."/>
            <person name="Nazina T."/>
            <person name="Klenk H.-P."/>
            <person name="Brambilla E."/>
            <person name="Spring S."/>
            <person name="Stams A.F."/>
            <person name="Woyke T."/>
        </authorList>
    </citation>
    <scope>NUCLEOTIDE SEQUENCE [LARGE SCALE GENOMIC DNA]</scope>
    <source>
        <strain evidence="2 3">DSM 7213</strain>
    </source>
</reference>
<keyword evidence="1" id="KW-1133">Transmembrane helix</keyword>
<evidence type="ECO:0000313" key="2">
    <source>
        <dbReference type="EMBL" id="AGL03349.1"/>
    </source>
</evidence>
<protein>
    <submittedName>
        <fullName evidence="2">Uncharacterized protein</fullName>
    </submittedName>
</protein>
<dbReference type="KEGG" id="dgi:Desgi_4090"/>
<dbReference type="EMBL" id="CP003273">
    <property type="protein sequence ID" value="AGL03349.1"/>
    <property type="molecule type" value="Genomic_DNA"/>
</dbReference>
<keyword evidence="3" id="KW-1185">Reference proteome</keyword>
<dbReference type="Proteomes" id="UP000013520">
    <property type="component" value="Chromosome"/>
</dbReference>
<organism evidence="2 3">
    <name type="scientific">Desulfoscipio gibsoniae DSM 7213</name>
    <dbReference type="NCBI Taxonomy" id="767817"/>
    <lineage>
        <taxon>Bacteria</taxon>
        <taxon>Bacillati</taxon>
        <taxon>Bacillota</taxon>
        <taxon>Clostridia</taxon>
        <taxon>Eubacteriales</taxon>
        <taxon>Desulfallaceae</taxon>
        <taxon>Desulfoscipio</taxon>
    </lineage>
</organism>
<sequence length="100" mass="10655">MQTNAALGQTHGRPVAITGHKAGLAAELVIDLANELGTDIKADLAVNSNACGQQRLQFNLVDKVMYALEKEETLTERAVGYGVCILAVLYLLGNLARAVF</sequence>
<accession>R4KL13</accession>
<gene>
    <name evidence="2" type="ORF">Desgi_4090</name>
</gene>
<name>R4KL13_9FIRM</name>
<keyword evidence="1" id="KW-0812">Transmembrane</keyword>
<evidence type="ECO:0000256" key="1">
    <source>
        <dbReference type="SAM" id="Phobius"/>
    </source>
</evidence>
<evidence type="ECO:0000313" key="3">
    <source>
        <dbReference type="Proteomes" id="UP000013520"/>
    </source>
</evidence>
<dbReference type="AlphaFoldDB" id="R4KL13"/>
<keyword evidence="1" id="KW-0472">Membrane</keyword>
<dbReference type="RefSeq" id="WP_006521612.1">
    <property type="nucleotide sequence ID" value="NC_021184.1"/>
</dbReference>